<accession>A0ABD2K474</accession>
<comment type="caution">
    <text evidence="1">The sequence shown here is derived from an EMBL/GenBank/DDBJ whole genome shotgun (WGS) entry which is preliminary data.</text>
</comment>
<sequence>MKNLPPELLSEMTLYILYPNKNFPNLFSSSWLLREFLIPHVTKRKEILKKRRNALREIYNRAKLEPVWLCFRSSAGPEKTTIDDFLFYLEDYIGYTISNPPTVKEEKEFSDRFLLLVKFFYHCEETFAWKHLKAYATTSPTVQQFLDELSSFFALALDLSPEHSQLMSSADFSQALLNVTESVPEVLTVHKQSTSAASDPRPLPVVTEPVLEESTYNKPWDLLHPKLSKMVADLKSHQSTNVLPTVPSTSAASDPRPLPVVTASATVPREVLVFNSGSERRDSTSRISKFRKFVATLKKKNRK</sequence>
<gene>
    <name evidence="1" type="ORF">niasHT_023409</name>
</gene>
<protein>
    <submittedName>
        <fullName evidence="1">Uncharacterized protein</fullName>
    </submittedName>
</protein>
<keyword evidence="2" id="KW-1185">Reference proteome</keyword>
<evidence type="ECO:0000313" key="1">
    <source>
        <dbReference type="EMBL" id="KAL3097609.1"/>
    </source>
</evidence>
<reference evidence="1 2" key="1">
    <citation type="submission" date="2024-10" db="EMBL/GenBank/DDBJ databases">
        <authorList>
            <person name="Kim D."/>
        </authorList>
    </citation>
    <scope>NUCLEOTIDE SEQUENCE [LARGE SCALE GENOMIC DNA]</scope>
    <source>
        <strain evidence="1">BH-2024</strain>
    </source>
</reference>
<dbReference type="EMBL" id="JBICBT010000839">
    <property type="protein sequence ID" value="KAL3097609.1"/>
    <property type="molecule type" value="Genomic_DNA"/>
</dbReference>
<evidence type="ECO:0000313" key="2">
    <source>
        <dbReference type="Proteomes" id="UP001620626"/>
    </source>
</evidence>
<proteinExistence type="predicted"/>
<dbReference type="Proteomes" id="UP001620626">
    <property type="component" value="Unassembled WGS sequence"/>
</dbReference>
<name>A0ABD2K474_9BILA</name>
<dbReference type="AlphaFoldDB" id="A0ABD2K474"/>
<organism evidence="1 2">
    <name type="scientific">Heterodera trifolii</name>
    <dbReference type="NCBI Taxonomy" id="157864"/>
    <lineage>
        <taxon>Eukaryota</taxon>
        <taxon>Metazoa</taxon>
        <taxon>Ecdysozoa</taxon>
        <taxon>Nematoda</taxon>
        <taxon>Chromadorea</taxon>
        <taxon>Rhabditida</taxon>
        <taxon>Tylenchina</taxon>
        <taxon>Tylenchomorpha</taxon>
        <taxon>Tylenchoidea</taxon>
        <taxon>Heteroderidae</taxon>
        <taxon>Heteroderinae</taxon>
        <taxon>Heterodera</taxon>
    </lineage>
</organism>